<sequence>MEQTAILLHACGLTLLMLPLLNIFLDNRDFLGWFSAMNLTFTRANHISIQTIMYPQQTVLSVTPWAPFTPISLIAPLVFVVGISMLKEAVEDWHRFLQDRNVNSRKVKVHVGNGLFVQKFWDALCVGDVVKVSKNEYFPSDLLLLSSSYEDGVCYVETMNLDGETNLKAKRSLEATLGLDDDEELCRFKGTIRYTKAVRNSTRAPSKRSKVERKMDHVIYMLFAMMVLISSISATGSALYTESEKDKRVMALCHTGIPVEDDKSDRLKYEAESPEEVAFLIAAHEFGFKFCERTQSIMVLQELDPSSGLVVKREYKLLNLLEFNSSRKRMSVIVSNEDGEIFLFCKGADEVIFERLADNGRTYQQATTMHLSNYAEDGLRTMVLAYKRIGLSEYEHWNSMFIKAKSMISSEREELLENAS</sequence>
<dbReference type="InterPro" id="IPR001757">
    <property type="entry name" value="P_typ_ATPase"/>
</dbReference>
<accession>A0ABD1S003</accession>
<protein>
    <submittedName>
        <fullName evidence="6">Phospholipid-transporting ATPase 5</fullName>
    </submittedName>
</protein>
<dbReference type="SUPFAM" id="SSF81665">
    <property type="entry name" value="Calcium ATPase, transmembrane domain M"/>
    <property type="match status" value="1"/>
</dbReference>
<feature type="transmembrane region" description="Helical" evidence="5">
    <location>
        <begin position="218"/>
        <end position="240"/>
    </location>
</feature>
<dbReference type="PANTHER" id="PTHR24092:SF157">
    <property type="entry name" value="PHOSPHOLIPID-TRANSPORTING ATPASE"/>
    <property type="match status" value="1"/>
</dbReference>
<keyword evidence="3 5" id="KW-1133">Transmembrane helix</keyword>
<evidence type="ECO:0000313" key="7">
    <source>
        <dbReference type="Proteomes" id="UP001604277"/>
    </source>
</evidence>
<feature type="transmembrane region" description="Helical" evidence="5">
    <location>
        <begin position="65"/>
        <end position="86"/>
    </location>
</feature>
<dbReference type="EMBL" id="JBFOLJ010000011">
    <property type="protein sequence ID" value="KAL2494037.1"/>
    <property type="molecule type" value="Genomic_DNA"/>
</dbReference>
<evidence type="ECO:0000256" key="3">
    <source>
        <dbReference type="ARBA" id="ARBA00022989"/>
    </source>
</evidence>
<keyword evidence="7" id="KW-1185">Reference proteome</keyword>
<proteinExistence type="predicted"/>
<evidence type="ECO:0000256" key="4">
    <source>
        <dbReference type="ARBA" id="ARBA00023136"/>
    </source>
</evidence>
<evidence type="ECO:0000256" key="5">
    <source>
        <dbReference type="SAM" id="Phobius"/>
    </source>
</evidence>
<dbReference type="Proteomes" id="UP001604277">
    <property type="component" value="Unassembled WGS sequence"/>
</dbReference>
<reference evidence="7" key="1">
    <citation type="submission" date="2024-07" db="EMBL/GenBank/DDBJ databases">
        <title>Two chromosome-level genome assemblies of Korean endemic species Abeliophyllum distichum and Forsythia ovata (Oleaceae).</title>
        <authorList>
            <person name="Jang H."/>
        </authorList>
    </citation>
    <scope>NUCLEOTIDE SEQUENCE [LARGE SCALE GENOMIC DNA]</scope>
</reference>
<dbReference type="InterPro" id="IPR023298">
    <property type="entry name" value="ATPase_P-typ_TM_dom_sf"/>
</dbReference>
<name>A0ABD1S003_9LAMI</name>
<dbReference type="GO" id="GO:0016020">
    <property type="term" value="C:membrane"/>
    <property type="evidence" value="ECO:0007669"/>
    <property type="project" value="UniProtKB-SubCell"/>
</dbReference>
<evidence type="ECO:0000256" key="1">
    <source>
        <dbReference type="ARBA" id="ARBA00004370"/>
    </source>
</evidence>
<dbReference type="PANTHER" id="PTHR24092">
    <property type="entry name" value="PROBABLE PHOSPHOLIPID-TRANSPORTING ATPASE"/>
    <property type="match status" value="1"/>
</dbReference>
<dbReference type="SUPFAM" id="SSF81660">
    <property type="entry name" value="Metal cation-transporting ATPase, ATP-binding domain N"/>
    <property type="match status" value="1"/>
</dbReference>
<dbReference type="Gene3D" id="3.40.1110.10">
    <property type="entry name" value="Calcium-transporting ATPase, cytoplasmic domain N"/>
    <property type="match status" value="1"/>
</dbReference>
<gene>
    <name evidence="6" type="ORF">Fot_37794</name>
</gene>
<comment type="subcellular location">
    <subcellularLocation>
        <location evidence="1">Membrane</location>
    </subcellularLocation>
</comment>
<dbReference type="Pfam" id="PF13246">
    <property type="entry name" value="Cation_ATPase"/>
    <property type="match status" value="1"/>
</dbReference>
<feature type="transmembrane region" description="Helical" evidence="5">
    <location>
        <begin position="7"/>
        <end position="25"/>
    </location>
</feature>
<dbReference type="SUPFAM" id="SSF81653">
    <property type="entry name" value="Calcium ATPase, transduction domain A"/>
    <property type="match status" value="1"/>
</dbReference>
<dbReference type="NCBIfam" id="TIGR01494">
    <property type="entry name" value="ATPase_P-type"/>
    <property type="match status" value="1"/>
</dbReference>
<comment type="caution">
    <text evidence="6">The sequence shown here is derived from an EMBL/GenBank/DDBJ whole genome shotgun (WGS) entry which is preliminary data.</text>
</comment>
<dbReference type="InterPro" id="IPR023299">
    <property type="entry name" value="ATPase_P-typ_cyto_dom_N"/>
</dbReference>
<keyword evidence="4 5" id="KW-0472">Membrane</keyword>
<dbReference type="AlphaFoldDB" id="A0ABD1S003"/>
<evidence type="ECO:0000256" key="2">
    <source>
        <dbReference type="ARBA" id="ARBA00022692"/>
    </source>
</evidence>
<evidence type="ECO:0000313" key="6">
    <source>
        <dbReference type="EMBL" id="KAL2494037.1"/>
    </source>
</evidence>
<keyword evidence="2 5" id="KW-0812">Transmembrane</keyword>
<dbReference type="InterPro" id="IPR008250">
    <property type="entry name" value="ATPase_P-typ_transduc_dom_A_sf"/>
</dbReference>
<organism evidence="6 7">
    <name type="scientific">Forsythia ovata</name>
    <dbReference type="NCBI Taxonomy" id="205694"/>
    <lineage>
        <taxon>Eukaryota</taxon>
        <taxon>Viridiplantae</taxon>
        <taxon>Streptophyta</taxon>
        <taxon>Embryophyta</taxon>
        <taxon>Tracheophyta</taxon>
        <taxon>Spermatophyta</taxon>
        <taxon>Magnoliopsida</taxon>
        <taxon>eudicotyledons</taxon>
        <taxon>Gunneridae</taxon>
        <taxon>Pentapetalae</taxon>
        <taxon>asterids</taxon>
        <taxon>lamiids</taxon>
        <taxon>Lamiales</taxon>
        <taxon>Oleaceae</taxon>
        <taxon>Forsythieae</taxon>
        <taxon>Forsythia</taxon>
    </lineage>
</organism>
<dbReference type="Gene3D" id="2.70.150.10">
    <property type="entry name" value="Calcium-transporting ATPase, cytoplasmic transduction domain A"/>
    <property type="match status" value="1"/>
</dbReference>